<gene>
    <name evidence="1" type="ORF">ACFQNF_05525</name>
</gene>
<dbReference type="RefSeq" id="WP_380186745.1">
    <property type="nucleotide sequence ID" value="NZ_JBHTBQ010000009.1"/>
</dbReference>
<dbReference type="InterPro" id="IPR006521">
    <property type="entry name" value="Tail_protein_I"/>
</dbReference>
<dbReference type="NCBIfam" id="TIGR01634">
    <property type="entry name" value="tail_P2_I"/>
    <property type="match status" value="1"/>
</dbReference>
<name>A0ABW2QW83_9NEIS</name>
<dbReference type="Pfam" id="PF09684">
    <property type="entry name" value="Tail_P2_I"/>
    <property type="match status" value="1"/>
</dbReference>
<comment type="caution">
    <text evidence="1">The sequence shown here is derived from an EMBL/GenBank/DDBJ whole genome shotgun (WGS) entry which is preliminary data.</text>
</comment>
<keyword evidence="2" id="KW-1185">Reference proteome</keyword>
<reference evidence="2" key="1">
    <citation type="journal article" date="2019" name="Int. J. Syst. Evol. Microbiol.">
        <title>The Global Catalogue of Microorganisms (GCM) 10K type strain sequencing project: providing services to taxonomists for standard genome sequencing and annotation.</title>
        <authorList>
            <consortium name="The Broad Institute Genomics Platform"/>
            <consortium name="The Broad Institute Genome Sequencing Center for Infectious Disease"/>
            <person name="Wu L."/>
            <person name="Ma J."/>
        </authorList>
    </citation>
    <scope>NUCLEOTIDE SEQUENCE [LARGE SCALE GENOMIC DNA]</scope>
    <source>
        <strain evidence="2">CCUG 62945</strain>
    </source>
</reference>
<proteinExistence type="predicted"/>
<organism evidence="1 2">
    <name type="scientific">Iodobacter arcticus</name>
    <dbReference type="NCBI Taxonomy" id="590593"/>
    <lineage>
        <taxon>Bacteria</taxon>
        <taxon>Pseudomonadati</taxon>
        <taxon>Pseudomonadota</taxon>
        <taxon>Betaproteobacteria</taxon>
        <taxon>Neisseriales</taxon>
        <taxon>Chitinibacteraceae</taxon>
        <taxon>Iodobacter</taxon>
    </lineage>
</organism>
<sequence length="211" mass="23230">MMANATPPVLAIDPRFGPLAQLSERLTGLDISRVLVNLVDLAEPSVLPFLADQFHVMGHHGWSAALSDESRRELIKSAIELHRYKGTPWAVKQALSNLGLEQLTLIERPAGAHWAEFDIDITVSTRPVTAEIYPQMTALIDTYKPARSHLRRLVVSLATRNAMQAAAVTFGGDTISIQPYQISLITSPSASRLAAIRQHDWGTITIYPRTS</sequence>
<protein>
    <submittedName>
        <fullName evidence="1">Phage tail protein I</fullName>
    </submittedName>
</protein>
<evidence type="ECO:0000313" key="1">
    <source>
        <dbReference type="EMBL" id="MFC7419334.1"/>
    </source>
</evidence>
<accession>A0ABW2QW83</accession>
<dbReference type="Proteomes" id="UP001596473">
    <property type="component" value="Unassembled WGS sequence"/>
</dbReference>
<dbReference type="EMBL" id="JBHTBQ010000009">
    <property type="protein sequence ID" value="MFC7419334.1"/>
    <property type="molecule type" value="Genomic_DNA"/>
</dbReference>
<evidence type="ECO:0000313" key="2">
    <source>
        <dbReference type="Proteomes" id="UP001596473"/>
    </source>
</evidence>